<sequence length="71" mass="8570">MAEISISSKDWERVKIKLQRKYNRLTDAQLQYTEGQEEELIQRVMQLVNRDREYVVFTLKKALVNIDNNRL</sequence>
<comment type="caution">
    <text evidence="1">The sequence shown here is derived from an EMBL/GenBank/DDBJ whole genome shotgun (WGS) entry which is preliminary data.</text>
</comment>
<accession>A0A367GTP4</accession>
<protein>
    <recommendedName>
        <fullName evidence="3">General stress protein CsbD</fullName>
    </recommendedName>
</protein>
<dbReference type="InterPro" id="IPR036629">
    <property type="entry name" value="YjbJ_sf"/>
</dbReference>
<dbReference type="EMBL" id="QGDC01000001">
    <property type="protein sequence ID" value="RCH56782.1"/>
    <property type="molecule type" value="Genomic_DNA"/>
</dbReference>
<dbReference type="OrthoDB" id="770226at2"/>
<gene>
    <name evidence="1" type="ORF">DJ568_02695</name>
</gene>
<dbReference type="Proteomes" id="UP000253209">
    <property type="component" value="Unassembled WGS sequence"/>
</dbReference>
<dbReference type="Gene3D" id="1.10.1470.10">
    <property type="entry name" value="YjbJ"/>
    <property type="match status" value="1"/>
</dbReference>
<proteinExistence type="predicted"/>
<name>A0A367GTP4_9SPHI</name>
<dbReference type="AlphaFoldDB" id="A0A367GTP4"/>
<organism evidence="1 2">
    <name type="scientific">Mucilaginibacter hurinus</name>
    <dbReference type="NCBI Taxonomy" id="2201324"/>
    <lineage>
        <taxon>Bacteria</taxon>
        <taxon>Pseudomonadati</taxon>
        <taxon>Bacteroidota</taxon>
        <taxon>Sphingobacteriia</taxon>
        <taxon>Sphingobacteriales</taxon>
        <taxon>Sphingobacteriaceae</taxon>
        <taxon>Mucilaginibacter</taxon>
    </lineage>
</organism>
<evidence type="ECO:0000313" key="1">
    <source>
        <dbReference type="EMBL" id="RCH56782.1"/>
    </source>
</evidence>
<keyword evidence="2" id="KW-1185">Reference proteome</keyword>
<evidence type="ECO:0000313" key="2">
    <source>
        <dbReference type="Proteomes" id="UP000253209"/>
    </source>
</evidence>
<evidence type="ECO:0008006" key="3">
    <source>
        <dbReference type="Google" id="ProtNLM"/>
    </source>
</evidence>
<dbReference type="RefSeq" id="WP_114003679.1">
    <property type="nucleotide sequence ID" value="NZ_QGDC01000001.1"/>
</dbReference>
<reference evidence="1 2" key="1">
    <citation type="submission" date="2018-05" db="EMBL/GenBank/DDBJ databases">
        <title>Mucilaginibacter hurinus sp. nov., isolated from briquette warehouse soil.</title>
        <authorList>
            <person name="Choi L."/>
        </authorList>
    </citation>
    <scope>NUCLEOTIDE SEQUENCE [LARGE SCALE GENOMIC DNA]</scope>
    <source>
        <strain evidence="1 2">ZR32</strain>
    </source>
</reference>